<feature type="region of interest" description="Disordered" evidence="7">
    <location>
        <begin position="294"/>
        <end position="313"/>
    </location>
</feature>
<keyword evidence="5 8" id="KW-1133">Transmembrane helix</keyword>
<dbReference type="NCBIfam" id="TIGR00937">
    <property type="entry name" value="2A51"/>
    <property type="match status" value="1"/>
</dbReference>
<evidence type="ECO:0000256" key="2">
    <source>
        <dbReference type="ARBA" id="ARBA00005262"/>
    </source>
</evidence>
<dbReference type="GO" id="GO:0005886">
    <property type="term" value="C:plasma membrane"/>
    <property type="evidence" value="ECO:0007669"/>
    <property type="project" value="UniProtKB-SubCell"/>
</dbReference>
<evidence type="ECO:0000256" key="5">
    <source>
        <dbReference type="ARBA" id="ARBA00022989"/>
    </source>
</evidence>
<feature type="transmembrane region" description="Helical" evidence="8">
    <location>
        <begin position="124"/>
        <end position="144"/>
    </location>
</feature>
<dbReference type="AlphaFoldDB" id="A0A1L3LU58"/>
<protein>
    <submittedName>
        <fullName evidence="9">Chromate transport protein ChrA</fullName>
    </submittedName>
</protein>
<evidence type="ECO:0000256" key="8">
    <source>
        <dbReference type="SAM" id="Phobius"/>
    </source>
</evidence>
<dbReference type="Proteomes" id="UP000182306">
    <property type="component" value="Plasmid B"/>
</dbReference>
<comment type="similarity">
    <text evidence="2">Belongs to the chromate ion transporter (CHR) (TC 2.A.51) family.</text>
</comment>
<keyword evidence="9" id="KW-0614">Plasmid</keyword>
<gene>
    <name evidence="9" type="primary">chrA</name>
    <name evidence="9" type="ORF">SAMCFNEI73_pB0400</name>
</gene>
<keyword evidence="10" id="KW-1185">Reference proteome</keyword>
<evidence type="ECO:0000256" key="4">
    <source>
        <dbReference type="ARBA" id="ARBA00022692"/>
    </source>
</evidence>
<dbReference type="InterPro" id="IPR014047">
    <property type="entry name" value="Chr_Tranpt_l_chain"/>
</dbReference>
<organism evidence="9 10">
    <name type="scientific">Sinorhizobium americanum</name>
    <dbReference type="NCBI Taxonomy" id="194963"/>
    <lineage>
        <taxon>Bacteria</taxon>
        <taxon>Pseudomonadati</taxon>
        <taxon>Pseudomonadota</taxon>
        <taxon>Alphaproteobacteria</taxon>
        <taxon>Hyphomicrobiales</taxon>
        <taxon>Rhizobiaceae</taxon>
        <taxon>Sinorhizobium/Ensifer group</taxon>
        <taxon>Sinorhizobium</taxon>
    </lineage>
</organism>
<dbReference type="Pfam" id="PF02417">
    <property type="entry name" value="Chromate_transp"/>
    <property type="match status" value="1"/>
</dbReference>
<comment type="subcellular location">
    <subcellularLocation>
        <location evidence="1">Cell membrane</location>
        <topology evidence="1">Multi-pass membrane protein</topology>
    </subcellularLocation>
</comment>
<evidence type="ECO:0000313" key="10">
    <source>
        <dbReference type="Proteomes" id="UP000182306"/>
    </source>
</evidence>
<dbReference type="KEGG" id="same:SAMCFNEI73_pB0400"/>
<name>A0A1L3LU58_9HYPH</name>
<feature type="region of interest" description="Disordered" evidence="7">
    <location>
        <begin position="252"/>
        <end position="273"/>
    </location>
</feature>
<evidence type="ECO:0000256" key="3">
    <source>
        <dbReference type="ARBA" id="ARBA00022475"/>
    </source>
</evidence>
<evidence type="ECO:0000313" key="9">
    <source>
        <dbReference type="EMBL" id="APG93596.1"/>
    </source>
</evidence>
<reference evidence="9 10" key="1">
    <citation type="submission" date="2015-10" db="EMBL/GenBank/DDBJ databases">
        <title>Genomic differences between typical nodule nitrogen-fixing rhizobial strains and those coming from bean seeds.</title>
        <authorList>
            <person name="Peralta H."/>
            <person name="Aguilar-Vera A."/>
            <person name="Diaz R."/>
            <person name="Mora Y."/>
            <person name="Martinez-Batallar G."/>
            <person name="Salazar E."/>
            <person name="Vargas-Lagunas C."/>
            <person name="Encarnacion S."/>
            <person name="Girard L."/>
            <person name="Mora J."/>
        </authorList>
    </citation>
    <scope>NUCLEOTIDE SEQUENCE [LARGE SCALE GENOMIC DNA]</scope>
    <source>
        <strain evidence="9 10">CFNEI 73</strain>
        <plasmid evidence="9 10">B</plasmid>
    </source>
</reference>
<dbReference type="PANTHER" id="PTHR33567">
    <property type="entry name" value="CHROMATE ION TRANSPORTER (EUROFUNG)"/>
    <property type="match status" value="1"/>
</dbReference>
<proteinExistence type="inferred from homology"/>
<dbReference type="GO" id="GO:0015109">
    <property type="term" value="F:chromate transmembrane transporter activity"/>
    <property type="evidence" value="ECO:0007669"/>
    <property type="project" value="InterPro"/>
</dbReference>
<dbReference type="PANTHER" id="PTHR33567:SF3">
    <property type="entry name" value="CHROMATE ION TRANSPORTER (EUROFUNG)"/>
    <property type="match status" value="1"/>
</dbReference>
<feature type="transmembrane region" description="Helical" evidence="8">
    <location>
        <begin position="207"/>
        <end position="228"/>
    </location>
</feature>
<feature type="transmembrane region" description="Helical" evidence="8">
    <location>
        <begin position="93"/>
        <end position="118"/>
    </location>
</feature>
<evidence type="ECO:0000256" key="7">
    <source>
        <dbReference type="SAM" id="MobiDB-lite"/>
    </source>
</evidence>
<keyword evidence="4 8" id="KW-0812">Transmembrane</keyword>
<geneLocation type="plasmid" evidence="9 10">
    <name>B</name>
</geneLocation>
<accession>A0A1L3LU58</accession>
<dbReference type="InterPro" id="IPR003370">
    <property type="entry name" value="Chromate_transpt"/>
</dbReference>
<keyword evidence="3" id="KW-1003">Cell membrane</keyword>
<evidence type="ECO:0000256" key="1">
    <source>
        <dbReference type="ARBA" id="ARBA00004651"/>
    </source>
</evidence>
<feature type="transmembrane region" description="Helical" evidence="8">
    <location>
        <begin position="156"/>
        <end position="187"/>
    </location>
</feature>
<dbReference type="EMBL" id="CP013109">
    <property type="protein sequence ID" value="APG93596.1"/>
    <property type="molecule type" value="Genomic_DNA"/>
</dbReference>
<sequence length="432" mass="45581">MDDTVTKAAQRTDHRGSAGEVFATFLKLGLTSFGGPIAHLGYFRDELVVRRRWIDERGYADLVALCQFLPGPASSQTGFALGLLRAGPLGAAAAWAAFTLPSAILLVLFGFGAASFGAPIGSGVIHGLKVVAVAIVAQAVWGMARNLCPDRERASVALAAVLIVVLVSGSVGQLAAIVVGGLAGLLLCRRKGEAITGHVSFPVSHSVGGIALVLFFGLLFGLPIAAAITSSQGLAVFDAFYRAGACLRRRARRPAAPAGGGRPARLGDGRSVPRWIRRGTGGAGAAVHLRRLPRSGAWPRAQRPDRSRRRGYRDFPARLSAADRHHSVLGCISHEACGAGADARSQRGGGGRPRSRALPARLDQRDRWPARICARPDLRCPSHVLEVPALDRGGRLSHRGRAYRLRLISTSGWRRARSSPDVVATGSKQSLG</sequence>
<evidence type="ECO:0000256" key="6">
    <source>
        <dbReference type="ARBA" id="ARBA00023136"/>
    </source>
</evidence>
<keyword evidence="6 8" id="KW-0472">Membrane</keyword>